<name>A0ABT4JW52_9GAMM</name>
<gene>
    <name evidence="2" type="ORF">O1D97_13360</name>
</gene>
<dbReference type="SUPFAM" id="SSF53822">
    <property type="entry name" value="Periplasmic binding protein-like I"/>
    <property type="match status" value="1"/>
</dbReference>
<reference evidence="2" key="1">
    <citation type="submission" date="2022-12" db="EMBL/GenBank/DDBJ databases">
        <title>Marinomonas 15G1-11 sp. nov, isolated from marine algae.</title>
        <authorList>
            <person name="Butt M."/>
            <person name="Choi D.G."/>
            <person name="Kim J.M."/>
            <person name="Lee J.K."/>
            <person name="Baek J.H."/>
            <person name="Jeon C.O."/>
        </authorList>
    </citation>
    <scope>NUCLEOTIDE SEQUENCE</scope>
    <source>
        <strain evidence="2">15G1-11</strain>
    </source>
</reference>
<evidence type="ECO:0000259" key="1">
    <source>
        <dbReference type="Pfam" id="PF13407"/>
    </source>
</evidence>
<evidence type="ECO:0000313" key="2">
    <source>
        <dbReference type="EMBL" id="MCZ2722569.1"/>
    </source>
</evidence>
<dbReference type="InterPro" id="IPR025997">
    <property type="entry name" value="SBP_2_dom"/>
</dbReference>
<dbReference type="EMBL" id="JAPUBN010000018">
    <property type="protein sequence ID" value="MCZ2722569.1"/>
    <property type="molecule type" value="Genomic_DNA"/>
</dbReference>
<keyword evidence="3" id="KW-1185">Reference proteome</keyword>
<dbReference type="Gene3D" id="3.40.50.2300">
    <property type="match status" value="2"/>
</dbReference>
<protein>
    <submittedName>
        <fullName evidence="2">Substrate-binding domain-containing protein</fullName>
    </submittedName>
</protein>
<comment type="caution">
    <text evidence="2">The sequence shown here is derived from an EMBL/GenBank/DDBJ whole genome shotgun (WGS) entry which is preliminary data.</text>
</comment>
<evidence type="ECO:0000313" key="3">
    <source>
        <dbReference type="Proteomes" id="UP001149719"/>
    </source>
</evidence>
<proteinExistence type="predicted"/>
<dbReference type="RefSeq" id="WP_269126284.1">
    <property type="nucleotide sequence ID" value="NZ_JAPUBN010000018.1"/>
</dbReference>
<organism evidence="2 3">
    <name type="scientific">Marinomonas phaeophyticola</name>
    <dbReference type="NCBI Taxonomy" id="3004091"/>
    <lineage>
        <taxon>Bacteria</taxon>
        <taxon>Pseudomonadati</taxon>
        <taxon>Pseudomonadota</taxon>
        <taxon>Gammaproteobacteria</taxon>
        <taxon>Oceanospirillales</taxon>
        <taxon>Oceanospirillaceae</taxon>
        <taxon>Marinomonas</taxon>
    </lineage>
</organism>
<dbReference type="Pfam" id="PF13407">
    <property type="entry name" value="Peripla_BP_4"/>
    <property type="match status" value="1"/>
</dbReference>
<accession>A0ABT4JW52</accession>
<dbReference type="Proteomes" id="UP001149719">
    <property type="component" value="Unassembled WGS sequence"/>
</dbReference>
<dbReference type="InterPro" id="IPR028082">
    <property type="entry name" value="Peripla_BP_I"/>
</dbReference>
<feature type="domain" description="Periplasmic binding protein" evidence="1">
    <location>
        <begin position="64"/>
        <end position="325"/>
    </location>
</feature>
<sequence length="362" mass="41142">MILQKNTNFLPRLFLFVSVFFSAVVMASERDKFVNEGNISRKFQKTVSSISTPVAFSLNRTIHIALIYPSADISDFWVKSYQAMVSRLEELHIPYVIDEFSTRQIEHALQSRYVKQVINSEEDYDFVIFGPSELTIQAENIQALSAENRFKTFIWAFHTPNPSWESKPDAWFDFSSSLGAIALCEFVIEELGKGIAFAMNRGIPGITDNQRSQDFSDCVESKGYWVKMYEHFGQYQKLGGIDGAHLIEKNFPEVTLLHNANTAMTMGAIEALTDPQTLMVTGWGGTEKEIEQIKADTLYATPMRMNDDLGVATAEAIKYYLEGRESEVPDIYLGRITIVNRTMLDEEIDDLSREAFRYSGKD</sequence>